<evidence type="ECO:0000313" key="12">
    <source>
        <dbReference type="EMBL" id="OSX60996.1"/>
    </source>
</evidence>
<name>A0A1X6MXP4_9APHY</name>
<comment type="cofactor">
    <cofactor evidence="1 9">
        <name>heme</name>
        <dbReference type="ChEBI" id="CHEBI:30413"/>
    </cofactor>
</comment>
<keyword evidence="11" id="KW-0732">Signal</keyword>
<evidence type="ECO:0000256" key="10">
    <source>
        <dbReference type="RuleBase" id="RU000461"/>
    </source>
</evidence>
<evidence type="ECO:0000256" key="9">
    <source>
        <dbReference type="PIRSR" id="PIRSR602401-1"/>
    </source>
</evidence>
<evidence type="ECO:0000256" key="5">
    <source>
        <dbReference type="ARBA" id="ARBA00022723"/>
    </source>
</evidence>
<dbReference type="PRINTS" id="PR00463">
    <property type="entry name" value="EP450I"/>
</dbReference>
<dbReference type="GO" id="GO:0016125">
    <property type="term" value="P:sterol metabolic process"/>
    <property type="evidence" value="ECO:0007669"/>
    <property type="project" value="TreeGrafter"/>
</dbReference>
<dbReference type="InterPro" id="IPR036396">
    <property type="entry name" value="Cyt_P450_sf"/>
</dbReference>
<gene>
    <name evidence="12" type="ORF">POSPLADRAFT_1146934</name>
</gene>
<keyword evidence="6 10" id="KW-0560">Oxidoreductase</keyword>
<dbReference type="AlphaFoldDB" id="A0A1X6MXP4"/>
<dbReference type="Pfam" id="PF00067">
    <property type="entry name" value="p450"/>
    <property type="match status" value="1"/>
</dbReference>
<protein>
    <recommendedName>
        <fullName evidence="14">Cytochrome P450</fullName>
    </recommendedName>
</protein>
<keyword evidence="4 9" id="KW-0349">Heme</keyword>
<comment type="similarity">
    <text evidence="3 10">Belongs to the cytochrome P450 family.</text>
</comment>
<keyword evidence="5 9" id="KW-0479">Metal-binding</keyword>
<feature type="signal peptide" evidence="11">
    <location>
        <begin position="1"/>
        <end position="20"/>
    </location>
</feature>
<organism evidence="12 13">
    <name type="scientific">Postia placenta MAD-698-R-SB12</name>
    <dbReference type="NCBI Taxonomy" id="670580"/>
    <lineage>
        <taxon>Eukaryota</taxon>
        <taxon>Fungi</taxon>
        <taxon>Dikarya</taxon>
        <taxon>Basidiomycota</taxon>
        <taxon>Agaricomycotina</taxon>
        <taxon>Agaricomycetes</taxon>
        <taxon>Polyporales</taxon>
        <taxon>Adustoporiaceae</taxon>
        <taxon>Rhodonia</taxon>
    </lineage>
</organism>
<comment type="pathway">
    <text evidence="2">Secondary metabolite biosynthesis.</text>
</comment>
<dbReference type="GO" id="GO:0020037">
    <property type="term" value="F:heme binding"/>
    <property type="evidence" value="ECO:0007669"/>
    <property type="project" value="InterPro"/>
</dbReference>
<proteinExistence type="inferred from homology"/>
<dbReference type="Gene3D" id="1.10.630.10">
    <property type="entry name" value="Cytochrome P450"/>
    <property type="match status" value="1"/>
</dbReference>
<dbReference type="RefSeq" id="XP_024337790.1">
    <property type="nucleotide sequence ID" value="XM_024486005.1"/>
</dbReference>
<dbReference type="PANTHER" id="PTHR24286:SF24">
    <property type="entry name" value="LANOSTEROL 14-ALPHA DEMETHYLASE"/>
    <property type="match status" value="1"/>
</dbReference>
<dbReference type="Proteomes" id="UP000194127">
    <property type="component" value="Unassembled WGS sequence"/>
</dbReference>
<dbReference type="SUPFAM" id="SSF48264">
    <property type="entry name" value="Cytochrome P450"/>
    <property type="match status" value="1"/>
</dbReference>
<dbReference type="InterPro" id="IPR002401">
    <property type="entry name" value="Cyt_P450_E_grp-I"/>
</dbReference>
<keyword evidence="8 10" id="KW-0503">Monooxygenase</keyword>
<dbReference type="InterPro" id="IPR001128">
    <property type="entry name" value="Cyt_P450"/>
</dbReference>
<dbReference type="PRINTS" id="PR00385">
    <property type="entry name" value="P450"/>
</dbReference>
<dbReference type="PROSITE" id="PS00086">
    <property type="entry name" value="CYTOCHROME_P450"/>
    <property type="match status" value="1"/>
</dbReference>
<reference evidence="12 13" key="1">
    <citation type="submission" date="2017-04" db="EMBL/GenBank/DDBJ databases">
        <title>Genome Sequence of the Model Brown-Rot Fungus Postia placenta SB12.</title>
        <authorList>
            <consortium name="DOE Joint Genome Institute"/>
            <person name="Gaskell J."/>
            <person name="Kersten P."/>
            <person name="Larrondo L.F."/>
            <person name="Canessa P."/>
            <person name="Martinez D."/>
            <person name="Hibbett D."/>
            <person name="Schmoll M."/>
            <person name="Kubicek C.P."/>
            <person name="Martinez A.T."/>
            <person name="Yadav J."/>
            <person name="Master E."/>
            <person name="Magnuson J.K."/>
            <person name="James T."/>
            <person name="Yaver D."/>
            <person name="Berka R."/>
            <person name="Labutti K."/>
            <person name="Lipzen A."/>
            <person name="Aerts A."/>
            <person name="Barry K."/>
            <person name="Henrissat B."/>
            <person name="Blanchette R."/>
            <person name="Grigoriev I."/>
            <person name="Cullen D."/>
        </authorList>
    </citation>
    <scope>NUCLEOTIDE SEQUENCE [LARGE SCALE GENOMIC DNA]</scope>
    <source>
        <strain evidence="12 13">MAD-698-R-SB12</strain>
    </source>
</reference>
<dbReference type="GeneID" id="36330954"/>
<evidence type="ECO:0000256" key="4">
    <source>
        <dbReference type="ARBA" id="ARBA00022617"/>
    </source>
</evidence>
<dbReference type="InterPro" id="IPR017972">
    <property type="entry name" value="Cyt_P450_CS"/>
</dbReference>
<keyword evidence="13" id="KW-1185">Reference proteome</keyword>
<evidence type="ECO:0000313" key="13">
    <source>
        <dbReference type="Proteomes" id="UP000194127"/>
    </source>
</evidence>
<evidence type="ECO:0000256" key="7">
    <source>
        <dbReference type="ARBA" id="ARBA00023004"/>
    </source>
</evidence>
<feature type="chain" id="PRO_5010886733" description="Cytochrome P450" evidence="11">
    <location>
        <begin position="21"/>
        <end position="519"/>
    </location>
</feature>
<evidence type="ECO:0008006" key="14">
    <source>
        <dbReference type="Google" id="ProtNLM"/>
    </source>
</evidence>
<keyword evidence="7 9" id="KW-0408">Iron</keyword>
<evidence type="ECO:0000256" key="2">
    <source>
        <dbReference type="ARBA" id="ARBA00005179"/>
    </source>
</evidence>
<dbReference type="PANTHER" id="PTHR24286">
    <property type="entry name" value="CYTOCHROME P450 26"/>
    <property type="match status" value="1"/>
</dbReference>
<dbReference type="EMBL" id="KZ110599">
    <property type="protein sequence ID" value="OSX60996.1"/>
    <property type="molecule type" value="Genomic_DNA"/>
</dbReference>
<evidence type="ECO:0000256" key="6">
    <source>
        <dbReference type="ARBA" id="ARBA00023002"/>
    </source>
</evidence>
<dbReference type="OrthoDB" id="1055148at2759"/>
<evidence type="ECO:0000256" key="3">
    <source>
        <dbReference type="ARBA" id="ARBA00010617"/>
    </source>
</evidence>
<evidence type="ECO:0000256" key="11">
    <source>
        <dbReference type="SAM" id="SignalP"/>
    </source>
</evidence>
<dbReference type="GO" id="GO:0016705">
    <property type="term" value="F:oxidoreductase activity, acting on paired donors, with incorporation or reduction of molecular oxygen"/>
    <property type="evidence" value="ECO:0007669"/>
    <property type="project" value="InterPro"/>
</dbReference>
<accession>A0A1X6MXP4</accession>
<dbReference type="GO" id="GO:0004497">
    <property type="term" value="F:monooxygenase activity"/>
    <property type="evidence" value="ECO:0007669"/>
    <property type="project" value="UniProtKB-KW"/>
</dbReference>
<evidence type="ECO:0000256" key="8">
    <source>
        <dbReference type="ARBA" id="ARBA00023033"/>
    </source>
</evidence>
<sequence>MYSTVGFVVFLTACLPYATALKVALAIPSTVFCLWLSLLTTCKDDDPDEPMSLPTGHFSINTSFFRTRYDFINRGFELTGQSIYKFKLLRKTVVVVSGAPGRADLFNSRDLDLTAGFKALSGAIPMLPGVTTDLDPKQTATIHRRLATAQNSDHLERLIPKLLFDSCRILESWGESGVLDPFTKLPELTFQTNVRSLACAEIADNAATVAHLKQLYDTLDAATTPTSVLFPWLPSPSAIRRLLATKKIYDVISAAVDVRSQCGPAQDDTLQLLLDSGDDKMTIVGFTMGLLIAGARSTGTTSSWLITFLAGHRQWKDRTARELHQLLAEHALSTAPSTPRAPAHTARSPSPPPLADLAARLAAVPLAAWEAHTPVLDAVLRETLRLAQPHTALRQNCSAAPVRVGGAAVPPGAFAVFPFSDVHLSAALYPDPWRFDPARPASKMPFAFVGWGAGATVCLGQRLARVQLKLVTALVVLGFDLAPVDRAGRELAELPRPNWNDALACRPADGSCFLRYERA</sequence>
<dbReference type="STRING" id="670580.A0A1X6MXP4"/>
<feature type="binding site" description="axial binding residue" evidence="9">
    <location>
        <position position="458"/>
    </location>
    <ligand>
        <name>heme</name>
        <dbReference type="ChEBI" id="CHEBI:30413"/>
    </ligand>
    <ligandPart>
        <name>Fe</name>
        <dbReference type="ChEBI" id="CHEBI:18248"/>
    </ligandPart>
</feature>
<dbReference type="GO" id="GO:0005506">
    <property type="term" value="F:iron ion binding"/>
    <property type="evidence" value="ECO:0007669"/>
    <property type="project" value="InterPro"/>
</dbReference>
<evidence type="ECO:0000256" key="1">
    <source>
        <dbReference type="ARBA" id="ARBA00001971"/>
    </source>
</evidence>